<dbReference type="Pfam" id="PF00392">
    <property type="entry name" value="GntR"/>
    <property type="match status" value="1"/>
</dbReference>
<dbReference type="InterPro" id="IPR011663">
    <property type="entry name" value="UTRA"/>
</dbReference>
<dbReference type="OrthoDB" id="9815017at2"/>
<evidence type="ECO:0000313" key="5">
    <source>
        <dbReference type="EMBL" id="KRM55656.1"/>
    </source>
</evidence>
<dbReference type="AlphaFoldDB" id="A0A0R1ZKY5"/>
<dbReference type="Gene3D" id="3.40.1410.10">
    <property type="entry name" value="Chorismate lyase-like"/>
    <property type="match status" value="1"/>
</dbReference>
<dbReference type="InterPro" id="IPR036390">
    <property type="entry name" value="WH_DNA-bd_sf"/>
</dbReference>
<dbReference type="InterPro" id="IPR036388">
    <property type="entry name" value="WH-like_DNA-bd_sf"/>
</dbReference>
<dbReference type="STRING" id="1291052.FC18_GL001162"/>
<dbReference type="InterPro" id="IPR028978">
    <property type="entry name" value="Chorismate_lyase_/UTRA_dom_sf"/>
</dbReference>
<proteinExistence type="predicted"/>
<dbReference type="RefSeq" id="WP_054678844.1">
    <property type="nucleotide sequence ID" value="NZ_AYYO01000016.1"/>
</dbReference>
<dbReference type="GO" id="GO:0045892">
    <property type="term" value="P:negative regulation of DNA-templated transcription"/>
    <property type="evidence" value="ECO:0007669"/>
    <property type="project" value="TreeGrafter"/>
</dbReference>
<dbReference type="InterPro" id="IPR050679">
    <property type="entry name" value="Bact_HTH_transcr_reg"/>
</dbReference>
<keyword evidence="2" id="KW-0238">DNA-binding</keyword>
<dbReference type="GO" id="GO:0003677">
    <property type="term" value="F:DNA binding"/>
    <property type="evidence" value="ECO:0007669"/>
    <property type="project" value="UniProtKB-KW"/>
</dbReference>
<keyword evidence="3" id="KW-0804">Transcription</keyword>
<dbReference type="Gene3D" id="1.10.10.10">
    <property type="entry name" value="Winged helix-like DNA-binding domain superfamily/Winged helix DNA-binding domain"/>
    <property type="match status" value="1"/>
</dbReference>
<dbReference type="SUPFAM" id="SSF64288">
    <property type="entry name" value="Chorismate lyase-like"/>
    <property type="match status" value="1"/>
</dbReference>
<protein>
    <submittedName>
        <fullName evidence="5">Transcriptional regulator, GntR family</fullName>
    </submittedName>
</protein>
<dbReference type="PANTHER" id="PTHR44846">
    <property type="entry name" value="MANNOSYL-D-GLYCERATE TRANSPORT/METABOLISM SYSTEM REPRESSOR MNGR-RELATED"/>
    <property type="match status" value="1"/>
</dbReference>
<gene>
    <name evidence="5" type="ORF">FC18_GL001162</name>
</gene>
<dbReference type="SMART" id="SM00345">
    <property type="entry name" value="HTH_GNTR"/>
    <property type="match status" value="1"/>
</dbReference>
<evidence type="ECO:0000259" key="4">
    <source>
        <dbReference type="PROSITE" id="PS50949"/>
    </source>
</evidence>
<comment type="caution">
    <text evidence="5">The sequence shown here is derived from an EMBL/GenBank/DDBJ whole genome shotgun (WGS) entry which is preliminary data.</text>
</comment>
<dbReference type="PANTHER" id="PTHR44846:SF1">
    <property type="entry name" value="MANNOSYL-D-GLYCERATE TRANSPORT_METABOLISM SYSTEM REPRESSOR MNGR-RELATED"/>
    <property type="match status" value="1"/>
</dbReference>
<accession>A0A0R1ZKY5</accession>
<dbReference type="PRINTS" id="PR00035">
    <property type="entry name" value="HTHGNTR"/>
</dbReference>
<dbReference type="EMBL" id="AYYO01000016">
    <property type="protein sequence ID" value="KRM55656.1"/>
    <property type="molecule type" value="Genomic_DNA"/>
</dbReference>
<reference evidence="5 6" key="1">
    <citation type="journal article" date="2015" name="Genome Announc.">
        <title>Expanding the biotechnology potential of lactobacilli through comparative genomics of 213 strains and associated genera.</title>
        <authorList>
            <person name="Sun Z."/>
            <person name="Harris H.M."/>
            <person name="McCann A."/>
            <person name="Guo C."/>
            <person name="Argimon S."/>
            <person name="Zhang W."/>
            <person name="Yang X."/>
            <person name="Jeffery I.B."/>
            <person name="Cooney J.C."/>
            <person name="Kagawa T.F."/>
            <person name="Liu W."/>
            <person name="Song Y."/>
            <person name="Salvetti E."/>
            <person name="Wrobel A."/>
            <person name="Rasinkangas P."/>
            <person name="Parkhill J."/>
            <person name="Rea M.C."/>
            <person name="O'Sullivan O."/>
            <person name="Ritari J."/>
            <person name="Douillard F.P."/>
            <person name="Paul Ross R."/>
            <person name="Yang R."/>
            <person name="Briner A.E."/>
            <person name="Felis G.E."/>
            <person name="de Vos W.M."/>
            <person name="Barrangou R."/>
            <person name="Klaenhammer T.R."/>
            <person name="Caufield P.W."/>
            <person name="Cui Y."/>
            <person name="Zhang H."/>
            <person name="O'Toole P.W."/>
        </authorList>
    </citation>
    <scope>NUCLEOTIDE SEQUENCE [LARGE SCALE GENOMIC DNA]</scope>
    <source>
        <strain evidence="5 6">DSM 20505</strain>
    </source>
</reference>
<dbReference type="Pfam" id="PF07702">
    <property type="entry name" value="UTRA"/>
    <property type="match status" value="1"/>
</dbReference>
<evidence type="ECO:0000256" key="1">
    <source>
        <dbReference type="ARBA" id="ARBA00023015"/>
    </source>
</evidence>
<name>A0A0R1ZKY5_9LACO</name>
<dbReference type="SMART" id="SM00866">
    <property type="entry name" value="UTRA"/>
    <property type="match status" value="1"/>
</dbReference>
<dbReference type="Proteomes" id="UP000051679">
    <property type="component" value="Unassembled WGS sequence"/>
</dbReference>
<keyword evidence="6" id="KW-1185">Reference proteome</keyword>
<sequence length="246" mass="27982">MEQVEQPLHEQLVNQLRDRIKTRMVPHEQIPAERILAEEYGVSRNTVRAALAKLEMMGLIYRRRGRGTFVANPLVEPTNLADTYSFTEQMEEQGRRPFSRVIYLEHFPATKYIAEQLNIPLGTPAYKLKRLRCADGVPLMVERTFLPADRFPKLTPTDIERFGLYAAMLQKYDSPVLDAREAFYASLMPDKDAELLEVPKGSPSLNVQRTSTGVNGEIVEFTLSVTRADQFVYRVLHHGAGRGSTT</sequence>
<dbReference type="PROSITE" id="PS50949">
    <property type="entry name" value="HTH_GNTR"/>
    <property type="match status" value="1"/>
</dbReference>
<dbReference type="PATRIC" id="fig|1291052.5.peg.1180"/>
<evidence type="ECO:0000256" key="2">
    <source>
        <dbReference type="ARBA" id="ARBA00023125"/>
    </source>
</evidence>
<dbReference type="GO" id="GO:0003700">
    <property type="term" value="F:DNA-binding transcription factor activity"/>
    <property type="evidence" value="ECO:0007669"/>
    <property type="project" value="InterPro"/>
</dbReference>
<organism evidence="5 6">
    <name type="scientific">Lacticaseibacillus sharpeae JCM 1186 = DSM 20505</name>
    <dbReference type="NCBI Taxonomy" id="1291052"/>
    <lineage>
        <taxon>Bacteria</taxon>
        <taxon>Bacillati</taxon>
        <taxon>Bacillota</taxon>
        <taxon>Bacilli</taxon>
        <taxon>Lactobacillales</taxon>
        <taxon>Lactobacillaceae</taxon>
        <taxon>Lacticaseibacillus</taxon>
    </lineage>
</organism>
<keyword evidence="1" id="KW-0805">Transcription regulation</keyword>
<feature type="domain" description="HTH gntR-type" evidence="4">
    <location>
        <begin position="6"/>
        <end position="73"/>
    </location>
</feature>
<evidence type="ECO:0000256" key="3">
    <source>
        <dbReference type="ARBA" id="ARBA00023163"/>
    </source>
</evidence>
<dbReference type="SUPFAM" id="SSF46785">
    <property type="entry name" value="Winged helix' DNA-binding domain"/>
    <property type="match status" value="1"/>
</dbReference>
<evidence type="ECO:0000313" key="6">
    <source>
        <dbReference type="Proteomes" id="UP000051679"/>
    </source>
</evidence>
<dbReference type="InterPro" id="IPR000524">
    <property type="entry name" value="Tscrpt_reg_HTH_GntR"/>
</dbReference>
<dbReference type="CDD" id="cd07377">
    <property type="entry name" value="WHTH_GntR"/>
    <property type="match status" value="1"/>
</dbReference>